<evidence type="ECO:0000256" key="2">
    <source>
        <dbReference type="PROSITE-ProRule" id="PRU00169"/>
    </source>
</evidence>
<dbReference type="Gene3D" id="3.40.50.2300">
    <property type="match status" value="1"/>
</dbReference>
<dbReference type="PANTHER" id="PTHR44591">
    <property type="entry name" value="STRESS RESPONSE REGULATOR PROTEIN 1"/>
    <property type="match status" value="1"/>
</dbReference>
<accession>A0A540VH31</accession>
<dbReference type="SMART" id="SM00448">
    <property type="entry name" value="REC"/>
    <property type="match status" value="1"/>
</dbReference>
<evidence type="ECO:0000313" key="4">
    <source>
        <dbReference type="EMBL" id="TQE95433.1"/>
    </source>
</evidence>
<keyword evidence="1 2" id="KW-0597">Phosphoprotein</keyword>
<gene>
    <name evidence="4" type="ORF">FKZ61_12610</name>
</gene>
<feature type="domain" description="Response regulatory" evidence="3">
    <location>
        <begin position="16"/>
        <end position="139"/>
    </location>
</feature>
<dbReference type="SUPFAM" id="SSF52172">
    <property type="entry name" value="CheY-like"/>
    <property type="match status" value="1"/>
</dbReference>
<protein>
    <submittedName>
        <fullName evidence="4">Response regulator</fullName>
    </submittedName>
</protein>
<evidence type="ECO:0000259" key="3">
    <source>
        <dbReference type="PROSITE" id="PS50110"/>
    </source>
</evidence>
<reference evidence="4 5" key="1">
    <citation type="submission" date="2019-06" db="EMBL/GenBank/DDBJ databases">
        <title>Genome sequence of Litorilinea aerophila BAA-2444.</title>
        <authorList>
            <person name="Maclea K.S."/>
            <person name="Maurais E.G."/>
            <person name="Iannazzi L.C."/>
        </authorList>
    </citation>
    <scope>NUCLEOTIDE SEQUENCE [LARGE SCALE GENOMIC DNA]</scope>
    <source>
        <strain evidence="4 5">ATCC BAA-2444</strain>
    </source>
</reference>
<dbReference type="InterPro" id="IPR001789">
    <property type="entry name" value="Sig_transdc_resp-reg_receiver"/>
</dbReference>
<proteinExistence type="predicted"/>
<dbReference type="EMBL" id="VIGC01000014">
    <property type="protein sequence ID" value="TQE95433.1"/>
    <property type="molecule type" value="Genomic_DNA"/>
</dbReference>
<comment type="caution">
    <text evidence="4">The sequence shown here is derived from an EMBL/GenBank/DDBJ whole genome shotgun (WGS) entry which is preliminary data.</text>
</comment>
<dbReference type="PROSITE" id="PS50110">
    <property type="entry name" value="RESPONSE_REGULATORY"/>
    <property type="match status" value="1"/>
</dbReference>
<dbReference type="InterPro" id="IPR011006">
    <property type="entry name" value="CheY-like_superfamily"/>
</dbReference>
<sequence>MGKIPLGGLLSHCMATLLVVDDNRYFLHALNRLLTTAGHTVLEASDVATALEILTAEPDGAGVEVLITDILMPQRDGIQLIRELKRSNRRIKIIAITGGGYDNELAEDVLAAAQILGVDLALQKPFDPQLLLDTLERLTDSPSSADPS</sequence>
<dbReference type="Proteomes" id="UP000317371">
    <property type="component" value="Unassembled WGS sequence"/>
</dbReference>
<dbReference type="OrthoDB" id="9790669at2"/>
<dbReference type="PANTHER" id="PTHR44591:SF3">
    <property type="entry name" value="RESPONSE REGULATORY DOMAIN-CONTAINING PROTEIN"/>
    <property type="match status" value="1"/>
</dbReference>
<dbReference type="GO" id="GO:0000160">
    <property type="term" value="P:phosphorelay signal transduction system"/>
    <property type="evidence" value="ECO:0007669"/>
    <property type="project" value="InterPro"/>
</dbReference>
<dbReference type="Pfam" id="PF00072">
    <property type="entry name" value="Response_reg"/>
    <property type="match status" value="1"/>
</dbReference>
<dbReference type="AlphaFoldDB" id="A0A540VH31"/>
<organism evidence="4 5">
    <name type="scientific">Litorilinea aerophila</name>
    <dbReference type="NCBI Taxonomy" id="1204385"/>
    <lineage>
        <taxon>Bacteria</taxon>
        <taxon>Bacillati</taxon>
        <taxon>Chloroflexota</taxon>
        <taxon>Caldilineae</taxon>
        <taxon>Caldilineales</taxon>
        <taxon>Caldilineaceae</taxon>
        <taxon>Litorilinea</taxon>
    </lineage>
</organism>
<evidence type="ECO:0000256" key="1">
    <source>
        <dbReference type="ARBA" id="ARBA00022553"/>
    </source>
</evidence>
<evidence type="ECO:0000313" key="5">
    <source>
        <dbReference type="Proteomes" id="UP000317371"/>
    </source>
</evidence>
<feature type="modified residue" description="4-aspartylphosphate" evidence="2">
    <location>
        <position position="69"/>
    </location>
</feature>
<dbReference type="InterPro" id="IPR050595">
    <property type="entry name" value="Bact_response_regulator"/>
</dbReference>
<dbReference type="InParanoid" id="A0A540VH31"/>
<keyword evidence="5" id="KW-1185">Reference proteome</keyword>
<name>A0A540VH31_9CHLR</name>